<dbReference type="SMART" id="SM00355">
    <property type="entry name" value="ZnF_C2H2"/>
    <property type="match status" value="3"/>
</dbReference>
<feature type="region of interest" description="Disordered" evidence="1">
    <location>
        <begin position="135"/>
        <end position="158"/>
    </location>
</feature>
<comment type="caution">
    <text evidence="3">The sequence shown here is derived from an EMBL/GenBank/DDBJ whole genome shotgun (WGS) entry which is preliminary data.</text>
</comment>
<feature type="region of interest" description="Disordered" evidence="1">
    <location>
        <begin position="542"/>
        <end position="622"/>
    </location>
</feature>
<proteinExistence type="predicted"/>
<dbReference type="AlphaFoldDB" id="A0AA39XA67"/>
<feature type="compositionally biased region" description="Acidic residues" evidence="1">
    <location>
        <begin position="607"/>
        <end position="621"/>
    </location>
</feature>
<dbReference type="Proteomes" id="UP001174934">
    <property type="component" value="Unassembled WGS sequence"/>
</dbReference>
<feature type="compositionally biased region" description="Basic and acidic residues" evidence="1">
    <location>
        <begin position="238"/>
        <end position="247"/>
    </location>
</feature>
<accession>A0AA39XA67</accession>
<feature type="compositionally biased region" description="Basic and acidic residues" evidence="1">
    <location>
        <begin position="1"/>
        <end position="12"/>
    </location>
</feature>
<feature type="compositionally biased region" description="Basic and acidic residues" evidence="1">
    <location>
        <begin position="292"/>
        <end position="311"/>
    </location>
</feature>
<name>A0AA39XA67_9PEZI</name>
<protein>
    <recommendedName>
        <fullName evidence="2">C2H2-type domain-containing protein</fullName>
    </recommendedName>
</protein>
<feature type="non-terminal residue" evidence="3">
    <location>
        <position position="1144"/>
    </location>
</feature>
<feature type="domain" description="C2H2-type" evidence="2">
    <location>
        <begin position="821"/>
        <end position="844"/>
    </location>
</feature>
<feature type="region of interest" description="Disordered" evidence="1">
    <location>
        <begin position="182"/>
        <end position="340"/>
    </location>
</feature>
<evidence type="ECO:0000259" key="2">
    <source>
        <dbReference type="PROSITE" id="PS00028"/>
    </source>
</evidence>
<dbReference type="PANTHER" id="PTHR35391">
    <property type="entry name" value="C2H2-TYPE DOMAIN-CONTAINING PROTEIN-RELATED"/>
    <property type="match status" value="1"/>
</dbReference>
<evidence type="ECO:0000313" key="3">
    <source>
        <dbReference type="EMBL" id="KAK0630181.1"/>
    </source>
</evidence>
<feature type="compositionally biased region" description="Polar residues" evidence="1">
    <location>
        <begin position="542"/>
        <end position="564"/>
    </location>
</feature>
<organism evidence="3 4">
    <name type="scientific">Bombardia bombarda</name>
    <dbReference type="NCBI Taxonomy" id="252184"/>
    <lineage>
        <taxon>Eukaryota</taxon>
        <taxon>Fungi</taxon>
        <taxon>Dikarya</taxon>
        <taxon>Ascomycota</taxon>
        <taxon>Pezizomycotina</taxon>
        <taxon>Sordariomycetes</taxon>
        <taxon>Sordariomycetidae</taxon>
        <taxon>Sordariales</taxon>
        <taxon>Lasiosphaeriaceae</taxon>
        <taxon>Bombardia</taxon>
    </lineage>
</organism>
<dbReference type="EMBL" id="JAULSR010000002">
    <property type="protein sequence ID" value="KAK0630181.1"/>
    <property type="molecule type" value="Genomic_DNA"/>
</dbReference>
<feature type="compositionally biased region" description="Polar residues" evidence="1">
    <location>
        <begin position="182"/>
        <end position="193"/>
    </location>
</feature>
<gene>
    <name evidence="3" type="ORF">B0T17DRAFT_455623</name>
</gene>
<reference evidence="3" key="1">
    <citation type="submission" date="2023-06" db="EMBL/GenBank/DDBJ databases">
        <title>Genome-scale phylogeny and comparative genomics of the fungal order Sordariales.</title>
        <authorList>
            <consortium name="Lawrence Berkeley National Laboratory"/>
            <person name="Hensen N."/>
            <person name="Bonometti L."/>
            <person name="Westerberg I."/>
            <person name="Brannstrom I.O."/>
            <person name="Guillou S."/>
            <person name="Cros-Aarteil S."/>
            <person name="Calhoun S."/>
            <person name="Haridas S."/>
            <person name="Kuo A."/>
            <person name="Mondo S."/>
            <person name="Pangilinan J."/>
            <person name="Riley R."/>
            <person name="LaButti K."/>
            <person name="Andreopoulos B."/>
            <person name="Lipzen A."/>
            <person name="Chen C."/>
            <person name="Yanf M."/>
            <person name="Daum C."/>
            <person name="Ng V."/>
            <person name="Clum A."/>
            <person name="Steindorff A."/>
            <person name="Ohm R."/>
            <person name="Martin F."/>
            <person name="Silar P."/>
            <person name="Natvig D."/>
            <person name="Lalanne C."/>
            <person name="Gautier V."/>
            <person name="Ament-velasquez S.L."/>
            <person name="Kruys A."/>
            <person name="Hutchinson M.I."/>
            <person name="Powell A.J."/>
            <person name="Barry K."/>
            <person name="Miller A.N."/>
            <person name="Grigoriev I.V."/>
            <person name="Debuchy R."/>
            <person name="Gladieux P."/>
            <person name="Thoren M.H."/>
            <person name="Johannesson H."/>
        </authorList>
    </citation>
    <scope>NUCLEOTIDE SEQUENCE</scope>
    <source>
        <strain evidence="3">SMH3391-2</strain>
    </source>
</reference>
<evidence type="ECO:0000256" key="1">
    <source>
        <dbReference type="SAM" id="MobiDB-lite"/>
    </source>
</evidence>
<keyword evidence="4" id="KW-1185">Reference proteome</keyword>
<feature type="non-terminal residue" evidence="3">
    <location>
        <position position="1"/>
    </location>
</feature>
<evidence type="ECO:0000313" key="4">
    <source>
        <dbReference type="Proteomes" id="UP001174934"/>
    </source>
</evidence>
<feature type="region of interest" description="Disordered" evidence="1">
    <location>
        <begin position="1"/>
        <end position="25"/>
    </location>
</feature>
<feature type="region of interest" description="Disordered" evidence="1">
    <location>
        <begin position="1102"/>
        <end position="1144"/>
    </location>
</feature>
<dbReference type="PANTHER" id="PTHR35391:SF3">
    <property type="entry name" value="FINGER DOMAIN PROTEIN, PUTATIVE (AFU_ORTHOLOGUE AFUA_8G04300)-RELATED"/>
    <property type="match status" value="1"/>
</dbReference>
<dbReference type="PROSITE" id="PS00028">
    <property type="entry name" value="ZINC_FINGER_C2H2_1"/>
    <property type="match status" value="2"/>
</dbReference>
<dbReference type="InterPro" id="IPR013087">
    <property type="entry name" value="Znf_C2H2_type"/>
</dbReference>
<feature type="domain" description="C2H2-type" evidence="2">
    <location>
        <begin position="886"/>
        <end position="906"/>
    </location>
</feature>
<feature type="compositionally biased region" description="Polar residues" evidence="1">
    <location>
        <begin position="278"/>
        <end position="291"/>
    </location>
</feature>
<feature type="region of interest" description="Disordered" evidence="1">
    <location>
        <begin position="469"/>
        <end position="515"/>
    </location>
</feature>
<feature type="compositionally biased region" description="Polar residues" evidence="1">
    <location>
        <begin position="499"/>
        <end position="515"/>
    </location>
</feature>
<sequence length="1144" mass="125741">DSTSARQDRMSEPRNLPPRESQHYVHPSTPIAVDRLSALSPHLRSNSGSPAVNVGTPAESVSNLSVNYQSSEYSDFDDFLRFNFNNFEGGSPAFLDHEFPPLTSNGLLIDQQIFQATADSSHYLPQSAAYLPLSPDKTPSLHTASPNGERKGVGRATFPNLSHDSVAVPELATLAKEFSTSLGSNQPSYQLTPDTSGSGRSSDDGLAPAAVVMPGQSPRVTVSEWEKGDQPMFTSVTTHDDDGEHSDPGASFFIPARDDLGQWVPSQGTGQGGLDPTNRPSTEVPSVNEQANQRKSDERREEVGKWIRHQLDSSGPPPEAPHVQPNDGDDNIPQREFTLGDETENRYVSGQTYYKENGSGEVTQRDIELMHSNRNWGPAPVLFSISNGRHQPQTSQAAMERMEKMYRDTDSVVSRAATWGTRRRSLPSVSDMDIEGITSGSFLKKLTLKGDARRPSLLGNLRGMVRRPSAAAFNKRSRAENDDDASGSSESLPDRRESQTSLAPPARTSSWNKKQSVPSINTAFVAMAHNMASIGATHARSGSISATPITSPKSPNTLSLSVKNPLNRMRSKSDVTKMQATGLADLWKRSGGPPVASLAKPTTNAAEADDDEDDEDDMFDDSDMKADADKIIEDITPNLDGFRQHVLKLNPQLAHTNAYLVDRIAYQQIVRYKHLLNLKVRHLSAVANGRCSCGALCMESGGSANPIDPRGDVRSLDPLSARYDGSDGDVTPMEGMINPDSFPADIPMPPTTSLPAEIECQLCFQPKKFQKPSDWTKHVHEDVQPFTCTWDRCREPKMFKRKADWVRHENEGHRHLEWWTCDVEDCRHVCYRRDNFLQHLVREHKFTEPKVKTKAAVKRAGNLDPTWVRVEQCHEETKLLPSDELCRFCDKSFPTWKKLTVHLAKHMEQISLPILMLVAKKDLEADTIISPVQEPPPRQFPAAFTPTSIKREPHPFDPSPTGSHAPMAGLHHGPMAYSHGRPSHHHHHHQQQQQPYMYSIVPNGYQPALYNTGYENISQSMVPSPMTIQTVGHVGNHSHGGFTALNAHHQQAYAAGLASTLPVTTAGLYMTPYMAVTASDVEPFPVLPMNALGLQDATGGGGGGGMSYNGNSMMDPHSAGPEQFTPQQQPHGSVSPFAHSPQPQ</sequence>